<protein>
    <recommendedName>
        <fullName evidence="2">Restriction endonuclease</fullName>
    </recommendedName>
</protein>
<dbReference type="EMBL" id="CP138327">
    <property type="protein sequence ID" value="WXU00143.1"/>
    <property type="molecule type" value="Genomic_DNA"/>
</dbReference>
<proteinExistence type="predicted"/>
<reference evidence="1" key="1">
    <citation type="submission" date="2023-10" db="EMBL/GenBank/DDBJ databases">
        <title>The first scallop-associated chemosynthetic bacterial symbiont.</title>
        <authorList>
            <person name="Lin Y.-T."/>
            <person name="Sun J."/>
            <person name="Ip J.C.-H."/>
            <person name="He X."/>
            <person name="Gao Z.-M."/>
            <person name="Perez M."/>
            <person name="Xu T."/>
            <person name="Qian P.-Y."/>
            <person name="Qiu J.-W."/>
        </authorList>
    </citation>
    <scope>NUCLEOTIDE SEQUENCE</scope>
    <source>
        <strain evidence="1">Gill1</strain>
    </source>
</reference>
<evidence type="ECO:0000313" key="1">
    <source>
        <dbReference type="EMBL" id="WXU00143.1"/>
    </source>
</evidence>
<dbReference type="InterPro" id="IPR019292">
    <property type="entry name" value="McrC"/>
</dbReference>
<gene>
    <name evidence="1" type="ORF">Ctma_0854</name>
</gene>
<dbReference type="Pfam" id="PF10117">
    <property type="entry name" value="McrBC"/>
    <property type="match status" value="1"/>
</dbReference>
<organism evidence="1">
    <name type="scientific">Catillopecten margaritatus gill symbiont</name>
    <dbReference type="NCBI Taxonomy" id="3083288"/>
    <lineage>
        <taxon>Bacteria</taxon>
        <taxon>Pseudomonadati</taxon>
        <taxon>Pseudomonadota</taxon>
        <taxon>Gammaproteobacteria</taxon>
        <taxon>sulfur-oxidizing symbionts</taxon>
    </lineage>
</organism>
<dbReference type="PANTHER" id="PTHR38733:SF1">
    <property type="entry name" value="TYPE IV METHYL-DIRECTED RESTRICTION ENZYME ECOKMCRBC"/>
    <property type="match status" value="1"/>
</dbReference>
<dbReference type="PANTHER" id="PTHR38733">
    <property type="entry name" value="PROTEIN MCRC"/>
    <property type="match status" value="1"/>
</dbReference>
<name>A0AAU6PHA3_9GAMM</name>
<sequence>MSNESLFIREWGEIHKSEKNNQDKIDNIDKIELNSNAFKELEKFAESDNKENRFLKFKKSDVLKVQNFVGVITTKDGTQIEILPKISEENDADKSRETLTKMLKVVHKLPFIQTTEADLQLKNQPLPEVLIAWFLGCVDKIIKQGIRRDYLRIEGYEKFLKGQLQTHKQLNEPPHKQHLFHIEYDVLSPNRPENRLIHSALLQVLKWSKYFDNQKRAKHFLNFLADVPISQNIKNDFDTWSNGRDMNYYKDVLPWLKLILNQQSPFTLKDKNAGISFLLPMEVLFERYVAKILAKDLPSEWILSEQKPQKSLACFTNEENPKGKGVFKMKPDIVISDKLKETIYILDTKWKLIDEKQTYESGNIDHKKGIQQSDMYQLFAYGKKYDVPKVILIYPQWAKFENEFSFKLDEGLDLCVKPFALDNDKMTNFKALITTL</sequence>
<accession>A0AAU6PHA3</accession>
<evidence type="ECO:0008006" key="2">
    <source>
        <dbReference type="Google" id="ProtNLM"/>
    </source>
</evidence>
<dbReference type="AlphaFoldDB" id="A0AAU6PHA3"/>